<dbReference type="Proteomes" id="UP000192330">
    <property type="component" value="Unassembled WGS sequence"/>
</dbReference>
<dbReference type="GO" id="GO:0016787">
    <property type="term" value="F:hydrolase activity"/>
    <property type="evidence" value="ECO:0007669"/>
    <property type="project" value="UniProtKB-KW"/>
</dbReference>
<dbReference type="InterPro" id="IPR002933">
    <property type="entry name" value="Peptidase_M20"/>
</dbReference>
<dbReference type="Pfam" id="PF07687">
    <property type="entry name" value="M20_dimer"/>
    <property type="match status" value="1"/>
</dbReference>
<organism evidence="4 5">
    <name type="scientific">Primorskyibacter flagellatus</name>
    <dbReference type="NCBI Taxonomy" id="1387277"/>
    <lineage>
        <taxon>Bacteria</taxon>
        <taxon>Pseudomonadati</taxon>
        <taxon>Pseudomonadota</taxon>
        <taxon>Alphaproteobacteria</taxon>
        <taxon>Rhodobacterales</taxon>
        <taxon>Roseobacteraceae</taxon>
        <taxon>Primorskyibacter</taxon>
    </lineage>
</organism>
<dbReference type="PANTHER" id="PTHR11014">
    <property type="entry name" value="PEPTIDASE M20 FAMILY MEMBER"/>
    <property type="match status" value="1"/>
</dbReference>
<dbReference type="InterPro" id="IPR011650">
    <property type="entry name" value="Peptidase_M20_dimer"/>
</dbReference>
<evidence type="ECO:0000256" key="1">
    <source>
        <dbReference type="ARBA" id="ARBA00022801"/>
    </source>
</evidence>
<feature type="domain" description="Peptidase M20 dimerisation" evidence="3">
    <location>
        <begin position="201"/>
        <end position="298"/>
    </location>
</feature>
<reference evidence="4 5" key="1">
    <citation type="submission" date="2017-04" db="EMBL/GenBank/DDBJ databases">
        <authorList>
            <person name="Afonso C.L."/>
            <person name="Miller P.J."/>
            <person name="Scott M.A."/>
            <person name="Spackman E."/>
            <person name="Goraichik I."/>
            <person name="Dimitrov K.M."/>
            <person name="Suarez D.L."/>
            <person name="Swayne D.E."/>
        </authorList>
    </citation>
    <scope>NUCLEOTIDE SEQUENCE [LARGE SCALE GENOMIC DNA]</scope>
    <source>
        <strain evidence="4 5">CGMCC 1.12644</strain>
    </source>
</reference>
<dbReference type="Gene3D" id="3.30.70.360">
    <property type="match status" value="1"/>
</dbReference>
<feature type="binding site" evidence="2">
    <location>
        <position position="117"/>
    </location>
    <ligand>
        <name>Mn(2+)</name>
        <dbReference type="ChEBI" id="CHEBI:29035"/>
        <label>2</label>
    </ligand>
</feature>
<proteinExistence type="predicted"/>
<keyword evidence="2" id="KW-0464">Manganese</keyword>
<keyword evidence="2" id="KW-0479">Metal-binding</keyword>
<comment type="cofactor">
    <cofactor evidence="2">
        <name>Mn(2+)</name>
        <dbReference type="ChEBI" id="CHEBI:29035"/>
    </cofactor>
    <text evidence="2">The Mn(2+) ion enhances activity.</text>
</comment>
<dbReference type="Gene3D" id="3.40.630.10">
    <property type="entry name" value="Zn peptidases"/>
    <property type="match status" value="1"/>
</dbReference>
<dbReference type="STRING" id="1387277.SAMN06295998_104105"/>
<feature type="binding site" evidence="2">
    <location>
        <position position="152"/>
    </location>
    <ligand>
        <name>Mn(2+)</name>
        <dbReference type="ChEBI" id="CHEBI:29035"/>
        <label>2</label>
    </ligand>
</feature>
<evidence type="ECO:0000256" key="2">
    <source>
        <dbReference type="PIRSR" id="PIRSR005962-1"/>
    </source>
</evidence>
<dbReference type="InterPro" id="IPR036264">
    <property type="entry name" value="Bact_exopeptidase_dim_dom"/>
</dbReference>
<name>A0A1W2BKA4_9RHOB</name>
<feature type="binding site" evidence="2">
    <location>
        <position position="178"/>
    </location>
    <ligand>
        <name>Mn(2+)</name>
        <dbReference type="ChEBI" id="CHEBI:29035"/>
        <label>2</label>
    </ligand>
</feature>
<feature type="binding site" evidence="2">
    <location>
        <position position="373"/>
    </location>
    <ligand>
        <name>Mn(2+)</name>
        <dbReference type="ChEBI" id="CHEBI:29035"/>
        <label>2</label>
    </ligand>
</feature>
<dbReference type="AlphaFoldDB" id="A0A1W2BKA4"/>
<sequence>MTNFETMPTVLVMINAGEPMLTNADLVELTRFRRDLHRRPELSGQEVETARSIVAALQSLSPDRILQNLGGHGVAAVFGGAVDGPTVLFRAELDGLPIQEQSDKAWVSQIPGQGHLCGHDGHTTMLLALGRLIARKPVASGRVVLMFQPAEEDGRGARAVVTDPTFADIAPDWAFAIHNEPGREFGHVATRAGLINCASSGLAIKLKGKTAHAANPEDGMSPARAVAELIPALSALGAGGALNDAFRLATVTHVRVGEPTFGVAPGDAVIHVTLRSASDDALESIAGKARIVAEKIAERDGLTISFEICDDFAASINDPDATAVAVAAMTAIDVANGEDGLPMRASEDFGVFGWNAKAAMLCLGTGKDCAALHNPDYDFDDNLIPIGAAIFERIARDLLGIA</sequence>
<gene>
    <name evidence="4" type="ORF">SAMN06295998_104105</name>
</gene>
<protein>
    <submittedName>
        <fullName evidence="4">Amidohydrolase</fullName>
    </submittedName>
</protein>
<dbReference type="EMBL" id="FWYD01000004">
    <property type="protein sequence ID" value="SMC73291.1"/>
    <property type="molecule type" value="Genomic_DNA"/>
</dbReference>
<dbReference type="GO" id="GO:0046872">
    <property type="term" value="F:metal ion binding"/>
    <property type="evidence" value="ECO:0007669"/>
    <property type="project" value="UniProtKB-KW"/>
</dbReference>
<dbReference type="SUPFAM" id="SSF53187">
    <property type="entry name" value="Zn-dependent exopeptidases"/>
    <property type="match status" value="1"/>
</dbReference>
<accession>A0A1W2BKA4</accession>
<dbReference type="SUPFAM" id="SSF55031">
    <property type="entry name" value="Bacterial exopeptidase dimerisation domain"/>
    <property type="match status" value="1"/>
</dbReference>
<dbReference type="Pfam" id="PF01546">
    <property type="entry name" value="Peptidase_M20"/>
    <property type="match status" value="1"/>
</dbReference>
<feature type="binding site" evidence="2">
    <location>
        <position position="119"/>
    </location>
    <ligand>
        <name>Mn(2+)</name>
        <dbReference type="ChEBI" id="CHEBI:29035"/>
        <label>2</label>
    </ligand>
</feature>
<evidence type="ECO:0000259" key="3">
    <source>
        <dbReference type="Pfam" id="PF07687"/>
    </source>
</evidence>
<evidence type="ECO:0000313" key="5">
    <source>
        <dbReference type="Proteomes" id="UP000192330"/>
    </source>
</evidence>
<keyword evidence="1 4" id="KW-0378">Hydrolase</keyword>
<dbReference type="NCBIfam" id="TIGR01891">
    <property type="entry name" value="amidohydrolases"/>
    <property type="match status" value="1"/>
</dbReference>
<dbReference type="PANTHER" id="PTHR11014:SF169">
    <property type="entry name" value="CLAN MH, FAMILY M20, PEPTIDASE T-LIKE METALLOPEPTIDASE"/>
    <property type="match status" value="1"/>
</dbReference>
<keyword evidence="5" id="KW-1185">Reference proteome</keyword>
<dbReference type="InterPro" id="IPR017439">
    <property type="entry name" value="Amidohydrolase"/>
</dbReference>
<evidence type="ECO:0000313" key="4">
    <source>
        <dbReference type="EMBL" id="SMC73291.1"/>
    </source>
</evidence>
<dbReference type="PIRSF" id="PIRSF005962">
    <property type="entry name" value="Pept_M20D_amidohydro"/>
    <property type="match status" value="1"/>
</dbReference>